<proteinExistence type="inferred from homology"/>
<keyword evidence="4" id="KW-1185">Reference proteome</keyword>
<dbReference type="RefSeq" id="WP_326835365.1">
    <property type="nucleotide sequence ID" value="NZ_CP142149.1"/>
</dbReference>
<protein>
    <submittedName>
        <fullName evidence="3">SDR family oxidoreductase</fullName>
    </submittedName>
</protein>
<accession>A0ABZ1IFS7</accession>
<dbReference type="PROSITE" id="PS51318">
    <property type="entry name" value="TAT"/>
    <property type="match status" value="1"/>
</dbReference>
<dbReference type="Pfam" id="PF13561">
    <property type="entry name" value="adh_short_C2"/>
    <property type="match status" value="1"/>
</dbReference>
<evidence type="ECO:0000256" key="1">
    <source>
        <dbReference type="ARBA" id="ARBA00006484"/>
    </source>
</evidence>
<sequence length="259" mass="26926">MNARRAFVQGAGRGVGLAVAERLARAATALAVGTRDDRPDLVEHLRSLGAPEVLAIRVDVTEPAAVRAAFAELATRWESLDVLVNVVGPPVERRPWEETPDDAWTSAFELGVLSAVRTTRAALPLLRAAAPARVVNVSALSATVQAAGIAAYSAAKAALNSVTKTMSVELAPHVLVNAVSPGAILSRRLEESLAAAGRSPDDTTAAFELIRARHDLRGDLAKVATPDEVAAAICFLCSADNSHITGVNLHVDGGTASPL</sequence>
<evidence type="ECO:0000256" key="2">
    <source>
        <dbReference type="ARBA" id="ARBA00023002"/>
    </source>
</evidence>
<gene>
    <name evidence="3" type="ORF">VSH64_10620</name>
</gene>
<name>A0ABZ1IFS7_9PSEU</name>
<dbReference type="SUPFAM" id="SSF51735">
    <property type="entry name" value="NAD(P)-binding Rossmann-fold domains"/>
    <property type="match status" value="1"/>
</dbReference>
<dbReference type="PANTHER" id="PTHR24321:SF8">
    <property type="entry name" value="ESTRADIOL 17-BETA-DEHYDROGENASE 8-RELATED"/>
    <property type="match status" value="1"/>
</dbReference>
<keyword evidence="2" id="KW-0560">Oxidoreductase</keyword>
<dbReference type="InterPro" id="IPR036291">
    <property type="entry name" value="NAD(P)-bd_dom_sf"/>
</dbReference>
<dbReference type="PANTHER" id="PTHR24321">
    <property type="entry name" value="DEHYDROGENASES, SHORT CHAIN"/>
    <property type="match status" value="1"/>
</dbReference>
<comment type="similarity">
    <text evidence="1">Belongs to the short-chain dehydrogenases/reductases (SDR) family.</text>
</comment>
<dbReference type="Proteomes" id="UP001330812">
    <property type="component" value="Chromosome"/>
</dbReference>
<dbReference type="EMBL" id="CP142149">
    <property type="protein sequence ID" value="WSE32558.1"/>
    <property type="molecule type" value="Genomic_DNA"/>
</dbReference>
<dbReference type="InterPro" id="IPR006311">
    <property type="entry name" value="TAT_signal"/>
</dbReference>
<reference evidence="3 4" key="1">
    <citation type="journal article" date="2015" name="Int. J. Syst. Evol. Microbiol.">
        <title>Amycolatopsis rhabdoformis sp. nov., an actinomycete isolated from a tropical forest soil.</title>
        <authorList>
            <person name="Souza W.R."/>
            <person name="Silva R.E."/>
            <person name="Goodfellow M."/>
            <person name="Busarakam K."/>
            <person name="Figueiro F.S."/>
            <person name="Ferreira D."/>
            <person name="Rodrigues-Filho E."/>
            <person name="Moraes L.A.B."/>
            <person name="Zucchi T.D."/>
        </authorList>
    </citation>
    <scope>NUCLEOTIDE SEQUENCE [LARGE SCALE GENOMIC DNA]</scope>
    <source>
        <strain evidence="3 4">NCIMB 14900</strain>
    </source>
</reference>
<evidence type="ECO:0000313" key="4">
    <source>
        <dbReference type="Proteomes" id="UP001330812"/>
    </source>
</evidence>
<organism evidence="3 4">
    <name type="scientific">Amycolatopsis rhabdoformis</name>
    <dbReference type="NCBI Taxonomy" id="1448059"/>
    <lineage>
        <taxon>Bacteria</taxon>
        <taxon>Bacillati</taxon>
        <taxon>Actinomycetota</taxon>
        <taxon>Actinomycetes</taxon>
        <taxon>Pseudonocardiales</taxon>
        <taxon>Pseudonocardiaceae</taxon>
        <taxon>Amycolatopsis</taxon>
    </lineage>
</organism>
<evidence type="ECO:0000313" key="3">
    <source>
        <dbReference type="EMBL" id="WSE32558.1"/>
    </source>
</evidence>
<dbReference type="PRINTS" id="PR00081">
    <property type="entry name" value="GDHRDH"/>
</dbReference>
<dbReference type="InterPro" id="IPR002347">
    <property type="entry name" value="SDR_fam"/>
</dbReference>
<dbReference type="PRINTS" id="PR00080">
    <property type="entry name" value="SDRFAMILY"/>
</dbReference>
<dbReference type="InterPro" id="IPR020904">
    <property type="entry name" value="Sc_DH/Rdtase_CS"/>
</dbReference>
<dbReference type="PROSITE" id="PS00061">
    <property type="entry name" value="ADH_SHORT"/>
    <property type="match status" value="1"/>
</dbReference>
<dbReference type="Gene3D" id="3.40.50.720">
    <property type="entry name" value="NAD(P)-binding Rossmann-like Domain"/>
    <property type="match status" value="1"/>
</dbReference>